<reference evidence="2" key="1">
    <citation type="submission" date="2018-11" db="EMBL/GenBank/DDBJ databases">
        <authorList>
            <consortium name="Pathogen Informatics"/>
        </authorList>
    </citation>
    <scope>NUCLEOTIDE SEQUENCE</scope>
</reference>
<comment type="caution">
    <text evidence="2">The sequence shown here is derived from an EMBL/GenBank/DDBJ whole genome shotgun (WGS) entry which is preliminary data.</text>
</comment>
<evidence type="ECO:0000256" key="1">
    <source>
        <dbReference type="SAM" id="MobiDB-lite"/>
    </source>
</evidence>
<dbReference type="Proteomes" id="UP000784294">
    <property type="component" value="Unassembled WGS sequence"/>
</dbReference>
<evidence type="ECO:0000313" key="2">
    <source>
        <dbReference type="EMBL" id="VEL12143.1"/>
    </source>
</evidence>
<evidence type="ECO:0000313" key="3">
    <source>
        <dbReference type="Proteomes" id="UP000784294"/>
    </source>
</evidence>
<dbReference type="EMBL" id="CAAALY010013912">
    <property type="protein sequence ID" value="VEL12143.1"/>
    <property type="molecule type" value="Genomic_DNA"/>
</dbReference>
<feature type="region of interest" description="Disordered" evidence="1">
    <location>
        <begin position="36"/>
        <end position="83"/>
    </location>
</feature>
<feature type="compositionally biased region" description="Low complexity" evidence="1">
    <location>
        <begin position="36"/>
        <end position="71"/>
    </location>
</feature>
<accession>A0A448WHZ4</accession>
<keyword evidence="3" id="KW-1185">Reference proteome</keyword>
<organism evidence="2 3">
    <name type="scientific">Protopolystoma xenopodis</name>
    <dbReference type="NCBI Taxonomy" id="117903"/>
    <lineage>
        <taxon>Eukaryota</taxon>
        <taxon>Metazoa</taxon>
        <taxon>Spiralia</taxon>
        <taxon>Lophotrochozoa</taxon>
        <taxon>Platyhelminthes</taxon>
        <taxon>Monogenea</taxon>
        <taxon>Polyopisthocotylea</taxon>
        <taxon>Polystomatidea</taxon>
        <taxon>Polystomatidae</taxon>
        <taxon>Protopolystoma</taxon>
    </lineage>
</organism>
<protein>
    <submittedName>
        <fullName evidence="2">Uncharacterized protein</fullName>
    </submittedName>
</protein>
<feature type="region of interest" description="Disordered" evidence="1">
    <location>
        <begin position="118"/>
        <end position="244"/>
    </location>
</feature>
<feature type="compositionally biased region" description="Polar residues" evidence="1">
    <location>
        <begin position="182"/>
        <end position="191"/>
    </location>
</feature>
<feature type="compositionally biased region" description="Basic and acidic residues" evidence="1">
    <location>
        <begin position="206"/>
        <end position="236"/>
    </location>
</feature>
<proteinExistence type="predicted"/>
<feature type="compositionally biased region" description="Basic and acidic residues" evidence="1">
    <location>
        <begin position="144"/>
        <end position="153"/>
    </location>
</feature>
<sequence length="265" mass="29537">MTTRRHIGGKASKCHASASHDRQHYRIAQSRILRTSVSIKDSSEDSSNSTGSRGSSTNTTTTDGGSNNLSGFSGADGETGTLDGRVTSEISFKKRSRSLLGSRSDKLQFTINSEMLNKHSQSCHQQHPQLQIDSSSSRSQKMSRLPDCRDGDNHAQPNENGVLRDNHSSAHRRDHSNLDLVAQSQNPNQQHKYFKKESGKELGVNRGEKKSLRTSEKRGISDKNEDSCRNSEHKSLLPEYHLNGSEIKRRKNEVNNEDDKQVIVL</sequence>
<gene>
    <name evidence="2" type="ORF">PXEA_LOCUS5583</name>
</gene>
<feature type="compositionally biased region" description="Polar residues" evidence="1">
    <location>
        <begin position="118"/>
        <end position="133"/>
    </location>
</feature>
<feature type="region of interest" description="Disordered" evidence="1">
    <location>
        <begin position="1"/>
        <end position="23"/>
    </location>
</feature>
<dbReference type="AlphaFoldDB" id="A0A448WHZ4"/>
<name>A0A448WHZ4_9PLAT</name>